<evidence type="ECO:0000313" key="3">
    <source>
        <dbReference type="Proteomes" id="UP000324832"/>
    </source>
</evidence>
<organism evidence="2 3">
    <name type="scientific">Leptidea sinapis</name>
    <dbReference type="NCBI Taxonomy" id="189913"/>
    <lineage>
        <taxon>Eukaryota</taxon>
        <taxon>Metazoa</taxon>
        <taxon>Ecdysozoa</taxon>
        <taxon>Arthropoda</taxon>
        <taxon>Hexapoda</taxon>
        <taxon>Insecta</taxon>
        <taxon>Pterygota</taxon>
        <taxon>Neoptera</taxon>
        <taxon>Endopterygota</taxon>
        <taxon>Lepidoptera</taxon>
        <taxon>Glossata</taxon>
        <taxon>Ditrysia</taxon>
        <taxon>Papilionoidea</taxon>
        <taxon>Pieridae</taxon>
        <taxon>Dismorphiinae</taxon>
        <taxon>Leptidea</taxon>
    </lineage>
</organism>
<keyword evidence="1" id="KW-1133">Transmembrane helix</keyword>
<reference evidence="2 3" key="1">
    <citation type="submission" date="2017-07" db="EMBL/GenBank/DDBJ databases">
        <authorList>
            <person name="Talla V."/>
            <person name="Backstrom N."/>
        </authorList>
    </citation>
    <scope>NUCLEOTIDE SEQUENCE [LARGE SCALE GENOMIC DNA]</scope>
</reference>
<accession>A0A5E4Q5S1</accession>
<evidence type="ECO:0000313" key="2">
    <source>
        <dbReference type="EMBL" id="VVC93609.1"/>
    </source>
</evidence>
<dbReference type="Proteomes" id="UP000324832">
    <property type="component" value="Unassembled WGS sequence"/>
</dbReference>
<feature type="transmembrane region" description="Helical" evidence="1">
    <location>
        <begin position="59"/>
        <end position="83"/>
    </location>
</feature>
<keyword evidence="3" id="KW-1185">Reference proteome</keyword>
<dbReference type="AlphaFoldDB" id="A0A5E4Q5S1"/>
<keyword evidence="1" id="KW-0472">Membrane</keyword>
<dbReference type="EMBL" id="FZQP02001704">
    <property type="protein sequence ID" value="VVC93609.1"/>
    <property type="molecule type" value="Genomic_DNA"/>
</dbReference>
<name>A0A5E4Q5S1_9NEOP</name>
<feature type="transmembrane region" description="Helical" evidence="1">
    <location>
        <begin position="20"/>
        <end position="39"/>
    </location>
</feature>
<evidence type="ECO:0000256" key="1">
    <source>
        <dbReference type="SAM" id="Phobius"/>
    </source>
</evidence>
<proteinExistence type="predicted"/>
<gene>
    <name evidence="2" type="ORF">LSINAPIS_LOCUS5760</name>
</gene>
<sequence>MFRVINSAIFYQSAPEYRIVKALLAIFVGIGLGVVWGFLADIQPEHNDIYAPTIRSLHIFSGGILITYAASYFGWGGTCKYVIVCVYTAKVSILINL</sequence>
<protein>
    <submittedName>
        <fullName evidence="2">Uncharacterized protein</fullName>
    </submittedName>
</protein>
<keyword evidence="1" id="KW-0812">Transmembrane</keyword>